<dbReference type="EMBL" id="CAJRGZ010000019">
    <property type="protein sequence ID" value="CAG5158817.1"/>
    <property type="molecule type" value="Genomic_DNA"/>
</dbReference>
<dbReference type="Proteomes" id="UP000676310">
    <property type="component" value="Unassembled WGS sequence"/>
</dbReference>
<dbReference type="GO" id="GO:0005634">
    <property type="term" value="C:nucleus"/>
    <property type="evidence" value="ECO:0007669"/>
    <property type="project" value="TreeGrafter"/>
</dbReference>
<dbReference type="RefSeq" id="XP_043168823.1">
    <property type="nucleotide sequence ID" value="XM_043312888.1"/>
</dbReference>
<proteinExistence type="predicted"/>
<evidence type="ECO:0000313" key="4">
    <source>
        <dbReference type="Proteomes" id="UP000676310"/>
    </source>
</evidence>
<dbReference type="Pfam" id="PF21762">
    <property type="entry name" value="DEDDh_C"/>
    <property type="match status" value="2"/>
</dbReference>
<feature type="domain" description="Gfd2/YDR514C-like C-terminal" evidence="2">
    <location>
        <begin position="89"/>
        <end position="295"/>
    </location>
</feature>
<feature type="domain" description="Gfd2/YDR514C-like C-terminal" evidence="2">
    <location>
        <begin position="407"/>
        <end position="599"/>
    </location>
</feature>
<dbReference type="InterPro" id="IPR036397">
    <property type="entry name" value="RNaseH_sf"/>
</dbReference>
<dbReference type="InterPro" id="IPR012337">
    <property type="entry name" value="RNaseH-like_sf"/>
</dbReference>
<dbReference type="Gene3D" id="3.30.420.10">
    <property type="entry name" value="Ribonuclease H-like superfamily/Ribonuclease H"/>
    <property type="match status" value="1"/>
</dbReference>
<dbReference type="OrthoDB" id="5953249at2759"/>
<feature type="compositionally biased region" description="Polar residues" evidence="1">
    <location>
        <begin position="324"/>
        <end position="349"/>
    </location>
</feature>
<organism evidence="3 4">
    <name type="scientific">Alternaria atra</name>
    <dbReference type="NCBI Taxonomy" id="119953"/>
    <lineage>
        <taxon>Eukaryota</taxon>
        <taxon>Fungi</taxon>
        <taxon>Dikarya</taxon>
        <taxon>Ascomycota</taxon>
        <taxon>Pezizomycotina</taxon>
        <taxon>Dothideomycetes</taxon>
        <taxon>Pleosporomycetidae</taxon>
        <taxon>Pleosporales</taxon>
        <taxon>Pleosporineae</taxon>
        <taxon>Pleosporaceae</taxon>
        <taxon>Alternaria</taxon>
        <taxon>Alternaria sect. Ulocladioides</taxon>
    </lineage>
</organism>
<name>A0A8J2N5V9_9PLEO</name>
<evidence type="ECO:0000256" key="1">
    <source>
        <dbReference type="SAM" id="MobiDB-lite"/>
    </source>
</evidence>
<feature type="compositionally biased region" description="Low complexity" evidence="1">
    <location>
        <begin position="350"/>
        <end position="362"/>
    </location>
</feature>
<accession>A0A8J2N5V9</accession>
<dbReference type="PANTHER" id="PTHR28083:SF1">
    <property type="entry name" value="GOOD FOR FULL DBP5 ACTIVITY PROTEIN 2"/>
    <property type="match status" value="1"/>
</dbReference>
<dbReference type="SUPFAM" id="SSF53098">
    <property type="entry name" value="Ribonuclease H-like"/>
    <property type="match status" value="1"/>
</dbReference>
<evidence type="ECO:0000259" key="2">
    <source>
        <dbReference type="Pfam" id="PF21762"/>
    </source>
</evidence>
<dbReference type="AlphaFoldDB" id="A0A8J2N5V9"/>
<keyword evidence="4" id="KW-1185">Reference proteome</keyword>
<reference evidence="3" key="1">
    <citation type="submission" date="2021-05" db="EMBL/GenBank/DDBJ databases">
        <authorList>
            <person name="Stam R."/>
        </authorList>
    </citation>
    <scope>NUCLEOTIDE SEQUENCE</scope>
    <source>
        <strain evidence="3">CS162</strain>
    </source>
</reference>
<feature type="region of interest" description="Disordered" evidence="1">
    <location>
        <begin position="307"/>
        <end position="369"/>
    </location>
</feature>
<protein>
    <recommendedName>
        <fullName evidence="2">Gfd2/YDR514C-like C-terminal domain-containing protein</fullName>
    </recommendedName>
</protein>
<dbReference type="PANTHER" id="PTHR28083">
    <property type="entry name" value="GOOD FOR FULL DBP5 ACTIVITY PROTEIN 2"/>
    <property type="match status" value="1"/>
</dbReference>
<dbReference type="InterPro" id="IPR040151">
    <property type="entry name" value="Gfd2/YDR514C-like"/>
</dbReference>
<dbReference type="GeneID" id="67017028"/>
<dbReference type="GO" id="GO:0003676">
    <property type="term" value="F:nucleic acid binding"/>
    <property type="evidence" value="ECO:0007669"/>
    <property type="project" value="InterPro"/>
</dbReference>
<sequence>MGQTPSVDALIQASALYSSPANKWGKSHIKDALPATSHADRKEPPIVADNFRMDSVTAFFEGLSHTEILKYCLGFDKPGVPALAEHVVLIALKCGTLSREPFRLLDVGLHVLERKGMRHHLLSPGPHSVNILNSVAYHHLRLQGNAHFANCLPDPNKLEDNHFGTTRFVDEAEAGEFLEDCFRRRIKTEPTPLTYNLVRDEYVAEECGECDLGPIVLLNFDKPQLQTLQDMFGCHPSIWKNIVATISAQSVAQEQGFGWRDEPITLLQLTNDLGIDYPNSKTAADRVAYTLIDVVQIIMHPRFPRAKESIRQSPFPPPTLLVDPSSSVRQRRFTTSTLQNNEKMSNSDLSRSVSPDHGSSSSPSPPPSEIQQLALALTSKTGSEVFSHCLGLSKLEGVPFIADNIIVVNFDTENWVANHDALTEIGVSTFDSRDMRTLKEAGMNGENLLKQVYFYHARILENAHLLNIKYCVGNPDDNRFGQTRFLTKLEAASMLKEMFAWPIDHQKPELGFCPVVVLGHALHGDMAMLKSTLGFDAMALETVVKIIDTQQMAKECGYDSYGGNKIGLGNLVASCGFKYRDAHTASNDAAMTLIAAVQMVLPEELKPRDGGLQQVVDDIEIASQLQEWAWGNDLYCLRCGKYGHTKDKYRNKRCFAKVKCSHCATSQIEKRKQTAGTHRTECCISYAMRGPEVVATVEHVASVIAGLNLGGK</sequence>
<comment type="caution">
    <text evidence="3">The sequence shown here is derived from an EMBL/GenBank/DDBJ whole genome shotgun (WGS) entry which is preliminary data.</text>
</comment>
<dbReference type="InterPro" id="IPR048519">
    <property type="entry name" value="Gfd2/YDR514C-like_C"/>
</dbReference>
<gene>
    <name evidence="3" type="ORF">ALTATR162_LOCUS5269</name>
</gene>
<evidence type="ECO:0000313" key="3">
    <source>
        <dbReference type="EMBL" id="CAG5158817.1"/>
    </source>
</evidence>